<sequence>MASRRYRTQSQTLLRTSGRQARKNSNRSKPFNSDFERDLAAMNRVWRMLRQGTIRWLGEIGRQY</sequence>
<dbReference type="BioCyc" id="PMAR59922:G1G80-2620-MONOMER"/>
<name>A2CE04_PROM3</name>
<evidence type="ECO:0000256" key="1">
    <source>
        <dbReference type="SAM" id="MobiDB-lite"/>
    </source>
</evidence>
<evidence type="ECO:0000313" key="2">
    <source>
        <dbReference type="EMBL" id="ABM79714.1"/>
    </source>
</evidence>
<feature type="region of interest" description="Disordered" evidence="1">
    <location>
        <begin position="1"/>
        <end position="33"/>
    </location>
</feature>
<protein>
    <submittedName>
        <fullName evidence="2">Uncharacterized protein</fullName>
    </submittedName>
</protein>
<organism evidence="2 3">
    <name type="scientific">Prochlorococcus marinus (strain MIT 9303)</name>
    <dbReference type="NCBI Taxonomy" id="59922"/>
    <lineage>
        <taxon>Bacteria</taxon>
        <taxon>Bacillati</taxon>
        <taxon>Cyanobacteriota</taxon>
        <taxon>Cyanophyceae</taxon>
        <taxon>Synechococcales</taxon>
        <taxon>Prochlorococcaceae</taxon>
        <taxon>Prochlorococcus</taxon>
    </lineage>
</organism>
<dbReference type="RefSeq" id="WP_011827552.1">
    <property type="nucleotide sequence ID" value="NC_008820.1"/>
</dbReference>
<gene>
    <name evidence="2" type="ordered locus">P9303_29841</name>
</gene>
<dbReference type="EMBL" id="CP000554">
    <property type="protein sequence ID" value="ABM79714.1"/>
    <property type="molecule type" value="Genomic_DNA"/>
</dbReference>
<dbReference type="Proteomes" id="UP000002274">
    <property type="component" value="Chromosome"/>
</dbReference>
<dbReference type="AlphaFoldDB" id="A2CE04"/>
<proteinExistence type="predicted"/>
<evidence type="ECO:0000313" key="3">
    <source>
        <dbReference type="Proteomes" id="UP000002274"/>
    </source>
</evidence>
<dbReference type="HOGENOM" id="CLU_207261_0_0_3"/>
<feature type="compositionally biased region" description="Polar residues" evidence="1">
    <location>
        <begin position="8"/>
        <end position="19"/>
    </location>
</feature>
<dbReference type="KEGG" id="pmf:P9303_29841"/>
<dbReference type="STRING" id="59922.P9303_29841"/>
<accession>A2CE04</accession>
<reference evidence="2 3" key="1">
    <citation type="journal article" date="2007" name="PLoS Genet.">
        <title>Patterns and implications of gene gain and loss in the evolution of Prochlorococcus.</title>
        <authorList>
            <person name="Kettler G.C."/>
            <person name="Martiny A.C."/>
            <person name="Huang K."/>
            <person name="Zucker J."/>
            <person name="Coleman M.L."/>
            <person name="Rodrigue S."/>
            <person name="Chen F."/>
            <person name="Lapidus A."/>
            <person name="Ferriera S."/>
            <person name="Johnson J."/>
            <person name="Steglich C."/>
            <person name="Church G.M."/>
            <person name="Richardson P."/>
            <person name="Chisholm S.W."/>
        </authorList>
    </citation>
    <scope>NUCLEOTIDE SEQUENCE [LARGE SCALE GENOMIC DNA]</scope>
    <source>
        <strain evidence="2 3">MIT 9303</strain>
    </source>
</reference>